<dbReference type="Gene3D" id="1.10.357.10">
    <property type="entry name" value="Tetracycline Repressor, domain 2"/>
    <property type="match status" value="1"/>
</dbReference>
<dbReference type="GO" id="GO:0003677">
    <property type="term" value="F:DNA binding"/>
    <property type="evidence" value="ECO:0007669"/>
    <property type="project" value="UniProtKB-UniRule"/>
</dbReference>
<evidence type="ECO:0000313" key="5">
    <source>
        <dbReference type="Proteomes" id="UP000277094"/>
    </source>
</evidence>
<evidence type="ECO:0000256" key="1">
    <source>
        <dbReference type="ARBA" id="ARBA00023125"/>
    </source>
</evidence>
<dbReference type="Pfam" id="PF00440">
    <property type="entry name" value="TetR_N"/>
    <property type="match status" value="1"/>
</dbReference>
<dbReference type="InterPro" id="IPR001647">
    <property type="entry name" value="HTH_TetR"/>
</dbReference>
<name>A0A3N0E0J4_9ACTN</name>
<feature type="DNA-binding region" description="H-T-H motif" evidence="2">
    <location>
        <begin position="29"/>
        <end position="48"/>
    </location>
</feature>
<keyword evidence="1 2" id="KW-0238">DNA-binding</keyword>
<proteinExistence type="predicted"/>
<evidence type="ECO:0000313" key="4">
    <source>
        <dbReference type="EMBL" id="RNL81377.1"/>
    </source>
</evidence>
<dbReference type="SUPFAM" id="SSF46689">
    <property type="entry name" value="Homeodomain-like"/>
    <property type="match status" value="1"/>
</dbReference>
<sequence length="193" mass="20775">MPRFASADEARVQILAAARSRLAEAGSTNISEVAEDLGVTRQTVYRYFPTSEHLVDAAALDAISEMTDQLGEHVRGYLARTGGDAGDAAVEVVAFVYEHLRGDPALDRMVAPGRLSSTVAGLTAPESIALGRELLTGFGLDWVALGLDDAAQRELVEHLLRTLQTLVLDPGNPPRSGDQVRAYLQRWLAPALR</sequence>
<dbReference type="InterPro" id="IPR009057">
    <property type="entry name" value="Homeodomain-like_sf"/>
</dbReference>
<organism evidence="4 5">
    <name type="scientific">Nocardioides marmorisolisilvae</name>
    <dbReference type="NCBI Taxonomy" id="1542737"/>
    <lineage>
        <taxon>Bacteria</taxon>
        <taxon>Bacillati</taxon>
        <taxon>Actinomycetota</taxon>
        <taxon>Actinomycetes</taxon>
        <taxon>Propionibacteriales</taxon>
        <taxon>Nocardioidaceae</taxon>
        <taxon>Nocardioides</taxon>
    </lineage>
</organism>
<keyword evidence="5" id="KW-1185">Reference proteome</keyword>
<dbReference type="OrthoDB" id="3212503at2"/>
<evidence type="ECO:0000259" key="3">
    <source>
        <dbReference type="PROSITE" id="PS50977"/>
    </source>
</evidence>
<reference evidence="4 5" key="1">
    <citation type="submission" date="2018-11" db="EMBL/GenBank/DDBJ databases">
        <authorList>
            <person name="Li F."/>
        </authorList>
    </citation>
    <scope>NUCLEOTIDE SEQUENCE [LARGE SCALE GENOMIC DNA]</scope>
    <source>
        <strain evidence="4 5">KIS18-7</strain>
    </source>
</reference>
<dbReference type="EMBL" id="RJSG01000001">
    <property type="protein sequence ID" value="RNL81377.1"/>
    <property type="molecule type" value="Genomic_DNA"/>
</dbReference>
<dbReference type="AlphaFoldDB" id="A0A3N0E0J4"/>
<gene>
    <name evidence="4" type="ORF">EFL95_03255</name>
</gene>
<feature type="domain" description="HTH tetR-type" evidence="3">
    <location>
        <begin position="8"/>
        <end position="66"/>
    </location>
</feature>
<comment type="caution">
    <text evidence="4">The sequence shown here is derived from an EMBL/GenBank/DDBJ whole genome shotgun (WGS) entry which is preliminary data.</text>
</comment>
<dbReference type="RefSeq" id="WP_123232581.1">
    <property type="nucleotide sequence ID" value="NZ_RJSG01000001.1"/>
</dbReference>
<dbReference type="Proteomes" id="UP000277094">
    <property type="component" value="Unassembled WGS sequence"/>
</dbReference>
<dbReference type="PROSITE" id="PS50977">
    <property type="entry name" value="HTH_TETR_2"/>
    <property type="match status" value="1"/>
</dbReference>
<protein>
    <submittedName>
        <fullName evidence="4">TetR/AcrR family transcriptional regulator</fullName>
    </submittedName>
</protein>
<accession>A0A3N0E0J4</accession>
<evidence type="ECO:0000256" key="2">
    <source>
        <dbReference type="PROSITE-ProRule" id="PRU00335"/>
    </source>
</evidence>